<accession>A0ABP7KSA5</accession>
<feature type="transmembrane region" description="Helical" evidence="1">
    <location>
        <begin position="63"/>
        <end position="95"/>
    </location>
</feature>
<feature type="transmembrane region" description="Helical" evidence="1">
    <location>
        <begin position="107"/>
        <end position="132"/>
    </location>
</feature>
<protein>
    <recommendedName>
        <fullName evidence="4">DUF4190 domain-containing protein</fullName>
    </recommendedName>
</protein>
<keyword evidence="1" id="KW-0812">Transmembrane</keyword>
<evidence type="ECO:0000256" key="1">
    <source>
        <dbReference type="SAM" id="Phobius"/>
    </source>
</evidence>
<proteinExistence type="predicted"/>
<gene>
    <name evidence="2" type="ORF">GCM10022381_28520</name>
</gene>
<evidence type="ECO:0000313" key="2">
    <source>
        <dbReference type="EMBL" id="GAA3884640.1"/>
    </source>
</evidence>
<organism evidence="2 3">
    <name type="scientific">Leifsonia kafniensis</name>
    <dbReference type="NCBI Taxonomy" id="475957"/>
    <lineage>
        <taxon>Bacteria</taxon>
        <taxon>Bacillati</taxon>
        <taxon>Actinomycetota</taxon>
        <taxon>Actinomycetes</taxon>
        <taxon>Micrococcales</taxon>
        <taxon>Microbacteriaceae</taxon>
        <taxon>Leifsonia</taxon>
    </lineage>
</organism>
<keyword evidence="1" id="KW-0472">Membrane</keyword>
<name>A0ABP7KSA5_9MICO</name>
<dbReference type="Proteomes" id="UP001501803">
    <property type="component" value="Unassembled WGS sequence"/>
</dbReference>
<sequence length="138" mass="14490">MNGARHGQQPGAGASVGDFTREPAAITGQLDYESTFTAPTEWVPYVYTDAELQTIESRRGVSVAALVCGSAGLVIAIFGVWGAPLSFLAIVLALWARSTERLATPRWGYSLALGLTGLVFVGIWIAIISAAMDSLTSA</sequence>
<evidence type="ECO:0000313" key="3">
    <source>
        <dbReference type="Proteomes" id="UP001501803"/>
    </source>
</evidence>
<keyword evidence="3" id="KW-1185">Reference proteome</keyword>
<dbReference type="EMBL" id="BAABCN010000009">
    <property type="protein sequence ID" value="GAA3884640.1"/>
    <property type="molecule type" value="Genomic_DNA"/>
</dbReference>
<comment type="caution">
    <text evidence="2">The sequence shown here is derived from an EMBL/GenBank/DDBJ whole genome shotgun (WGS) entry which is preliminary data.</text>
</comment>
<reference evidence="3" key="1">
    <citation type="journal article" date="2019" name="Int. J. Syst. Evol. Microbiol.">
        <title>The Global Catalogue of Microorganisms (GCM) 10K type strain sequencing project: providing services to taxonomists for standard genome sequencing and annotation.</title>
        <authorList>
            <consortium name="The Broad Institute Genomics Platform"/>
            <consortium name="The Broad Institute Genome Sequencing Center for Infectious Disease"/>
            <person name="Wu L."/>
            <person name="Ma J."/>
        </authorList>
    </citation>
    <scope>NUCLEOTIDE SEQUENCE [LARGE SCALE GENOMIC DNA]</scope>
    <source>
        <strain evidence="3">JCM 17021</strain>
    </source>
</reference>
<dbReference type="RefSeq" id="WP_345067906.1">
    <property type="nucleotide sequence ID" value="NZ_BAABCN010000009.1"/>
</dbReference>
<keyword evidence="1" id="KW-1133">Transmembrane helix</keyword>
<evidence type="ECO:0008006" key="4">
    <source>
        <dbReference type="Google" id="ProtNLM"/>
    </source>
</evidence>